<accession>A0A371EPF8</accession>
<proteinExistence type="predicted"/>
<feature type="non-terminal residue" evidence="1">
    <location>
        <position position="1"/>
    </location>
</feature>
<gene>
    <name evidence="1" type="ORF">CR513_53190</name>
</gene>
<dbReference type="Proteomes" id="UP000257109">
    <property type="component" value="Unassembled WGS sequence"/>
</dbReference>
<organism evidence="1 2">
    <name type="scientific">Mucuna pruriens</name>
    <name type="common">Velvet bean</name>
    <name type="synonym">Dolichos pruriens</name>
    <dbReference type="NCBI Taxonomy" id="157652"/>
    <lineage>
        <taxon>Eukaryota</taxon>
        <taxon>Viridiplantae</taxon>
        <taxon>Streptophyta</taxon>
        <taxon>Embryophyta</taxon>
        <taxon>Tracheophyta</taxon>
        <taxon>Spermatophyta</taxon>
        <taxon>Magnoliopsida</taxon>
        <taxon>eudicotyledons</taxon>
        <taxon>Gunneridae</taxon>
        <taxon>Pentapetalae</taxon>
        <taxon>rosids</taxon>
        <taxon>fabids</taxon>
        <taxon>Fabales</taxon>
        <taxon>Fabaceae</taxon>
        <taxon>Papilionoideae</taxon>
        <taxon>50 kb inversion clade</taxon>
        <taxon>NPAAA clade</taxon>
        <taxon>indigoferoid/millettioid clade</taxon>
        <taxon>Phaseoleae</taxon>
        <taxon>Mucuna</taxon>
    </lineage>
</organism>
<dbReference type="Pfam" id="PF08284">
    <property type="entry name" value="RVP_2"/>
    <property type="match status" value="1"/>
</dbReference>
<protein>
    <submittedName>
        <fullName evidence="1">Uncharacterized protein</fullName>
    </submittedName>
</protein>
<dbReference type="EMBL" id="QJKJ01012791">
    <property type="protein sequence ID" value="RDX67884.1"/>
    <property type="molecule type" value="Genomic_DNA"/>
</dbReference>
<sequence>MEIYQWWSMWPSLRSYPGSFPTISRRQANTLSVLSSFRDQAKVSQYKNVGLVKGKQFGGKRVEDYLVYWGDSGGATSMLVRCKKYGKISHQYEQCNDKEMTLLEEISKKVFALSIAKASKFNSLIQDTYLLNDYPLITLFDSKAAHFFILHT</sequence>
<reference evidence="1" key="1">
    <citation type="submission" date="2018-05" db="EMBL/GenBank/DDBJ databases">
        <title>Draft genome of Mucuna pruriens seed.</title>
        <authorList>
            <person name="Nnadi N.E."/>
            <person name="Vos R."/>
            <person name="Hasami M.H."/>
            <person name="Devisetty U.K."/>
            <person name="Aguiy J.C."/>
        </authorList>
    </citation>
    <scope>NUCLEOTIDE SEQUENCE [LARGE SCALE GENOMIC DNA]</scope>
    <source>
        <strain evidence="1">JCA_2017</strain>
    </source>
</reference>
<evidence type="ECO:0000313" key="1">
    <source>
        <dbReference type="EMBL" id="RDX67884.1"/>
    </source>
</evidence>
<dbReference type="AlphaFoldDB" id="A0A371EPF8"/>
<comment type="caution">
    <text evidence="1">The sequence shown here is derived from an EMBL/GenBank/DDBJ whole genome shotgun (WGS) entry which is preliminary data.</text>
</comment>
<keyword evidence="2" id="KW-1185">Reference proteome</keyword>
<evidence type="ECO:0000313" key="2">
    <source>
        <dbReference type="Proteomes" id="UP000257109"/>
    </source>
</evidence>
<name>A0A371EPF8_MUCPR</name>